<name>A0A3A3A7Y5_9EURO</name>
<organism evidence="1 2">
    <name type="scientific">Aspergillus sclerotialis</name>
    <dbReference type="NCBI Taxonomy" id="2070753"/>
    <lineage>
        <taxon>Eukaryota</taxon>
        <taxon>Fungi</taxon>
        <taxon>Dikarya</taxon>
        <taxon>Ascomycota</taxon>
        <taxon>Pezizomycotina</taxon>
        <taxon>Eurotiomycetes</taxon>
        <taxon>Eurotiomycetidae</taxon>
        <taxon>Eurotiales</taxon>
        <taxon>Aspergillaceae</taxon>
        <taxon>Aspergillus</taxon>
        <taxon>Aspergillus subgen. Polypaecilum</taxon>
    </lineage>
</organism>
<gene>
    <name evidence="1" type="ORF">PHISCL_02164</name>
</gene>
<keyword evidence="2" id="KW-1185">Reference proteome</keyword>
<evidence type="ECO:0000313" key="1">
    <source>
        <dbReference type="EMBL" id="RJE25481.1"/>
    </source>
</evidence>
<evidence type="ECO:0000313" key="2">
    <source>
        <dbReference type="Proteomes" id="UP000266188"/>
    </source>
</evidence>
<reference evidence="2" key="1">
    <citation type="submission" date="2017-02" db="EMBL/GenBank/DDBJ databases">
        <authorList>
            <person name="Tafer H."/>
            <person name="Lopandic K."/>
        </authorList>
    </citation>
    <scope>NUCLEOTIDE SEQUENCE [LARGE SCALE GENOMIC DNA]</scope>
    <source>
        <strain evidence="2">CBS 366.77</strain>
    </source>
</reference>
<dbReference type="OrthoDB" id="4386212at2759"/>
<sequence length="128" mass="13587">MGHHSHGPKCSPQVRVPPTYLWNATQVVAFPNDHKFTASWEKCCDTPASNMTIYNKACFKFCNVDGNSDDVVSCMKDAGVKKATAFNTSDSDDGDDDETSGVAPVKSISKSAVGLAVIMLASLAIGTL</sequence>
<protein>
    <submittedName>
        <fullName evidence="1">Uncharacterized protein</fullName>
    </submittedName>
</protein>
<dbReference type="Proteomes" id="UP000266188">
    <property type="component" value="Unassembled WGS sequence"/>
</dbReference>
<dbReference type="AlphaFoldDB" id="A0A3A3A7Y5"/>
<comment type="caution">
    <text evidence="1">The sequence shown here is derived from an EMBL/GenBank/DDBJ whole genome shotgun (WGS) entry which is preliminary data.</text>
</comment>
<accession>A0A3A3A7Y5</accession>
<dbReference type="EMBL" id="MVGC01000046">
    <property type="protein sequence ID" value="RJE25481.1"/>
    <property type="molecule type" value="Genomic_DNA"/>
</dbReference>
<proteinExistence type="predicted"/>